<reference evidence="14" key="1">
    <citation type="submission" date="2025-08" db="UniProtKB">
        <authorList>
            <consortium name="RefSeq"/>
        </authorList>
    </citation>
    <scope>IDENTIFICATION</scope>
    <source>
        <tissue evidence="14">Gonads</tissue>
    </source>
</reference>
<evidence type="ECO:0000256" key="10">
    <source>
        <dbReference type="SAM" id="Phobius"/>
    </source>
</evidence>
<dbReference type="InterPro" id="IPR001879">
    <property type="entry name" value="GPCR_2_extracellular_dom"/>
</dbReference>
<evidence type="ECO:0000259" key="11">
    <source>
        <dbReference type="PROSITE" id="PS50227"/>
    </source>
</evidence>
<evidence type="ECO:0000256" key="1">
    <source>
        <dbReference type="ARBA" id="ARBA00004651"/>
    </source>
</evidence>
<dbReference type="SMART" id="SM00008">
    <property type="entry name" value="HormR"/>
    <property type="match status" value="1"/>
</dbReference>
<dbReference type="PROSITE" id="PS50261">
    <property type="entry name" value="G_PROTEIN_RECEP_F2_4"/>
    <property type="match status" value="1"/>
</dbReference>
<proteinExistence type="inferred from homology"/>
<dbReference type="Pfam" id="PF02793">
    <property type="entry name" value="HRM"/>
    <property type="match status" value="1"/>
</dbReference>
<evidence type="ECO:0000313" key="13">
    <source>
        <dbReference type="Proteomes" id="UP000504635"/>
    </source>
</evidence>
<dbReference type="InParanoid" id="A0A6J2XFN0"/>
<dbReference type="GO" id="GO:0008528">
    <property type="term" value="F:G protein-coupled peptide receptor activity"/>
    <property type="evidence" value="ECO:0007669"/>
    <property type="project" value="TreeGrafter"/>
</dbReference>
<feature type="transmembrane region" description="Helical" evidence="10">
    <location>
        <begin position="217"/>
        <end position="240"/>
    </location>
</feature>
<feature type="domain" description="G-protein coupled receptors family 2 profile 1" evidence="11">
    <location>
        <begin position="17"/>
        <end position="98"/>
    </location>
</feature>
<evidence type="ECO:0000256" key="2">
    <source>
        <dbReference type="ARBA" id="ARBA00005314"/>
    </source>
</evidence>
<dbReference type="SUPFAM" id="SSF81321">
    <property type="entry name" value="Family A G protein-coupled receptor-like"/>
    <property type="match status" value="1"/>
</dbReference>
<dbReference type="Gene3D" id="4.10.1240.10">
    <property type="entry name" value="GPCR, family 2, extracellular hormone receptor domain"/>
    <property type="match status" value="1"/>
</dbReference>
<accession>A0A6J2XFN0</accession>
<dbReference type="KEGG" id="soy:115877781"/>
<dbReference type="InterPro" id="IPR050332">
    <property type="entry name" value="GPCR_2"/>
</dbReference>
<evidence type="ECO:0000256" key="8">
    <source>
        <dbReference type="ARBA" id="ARBA00023170"/>
    </source>
</evidence>
<evidence type="ECO:0000256" key="4">
    <source>
        <dbReference type="ARBA" id="ARBA00022692"/>
    </source>
</evidence>
<organism evidence="13 14">
    <name type="scientific">Sitophilus oryzae</name>
    <name type="common">Rice weevil</name>
    <name type="synonym">Curculio oryzae</name>
    <dbReference type="NCBI Taxonomy" id="7048"/>
    <lineage>
        <taxon>Eukaryota</taxon>
        <taxon>Metazoa</taxon>
        <taxon>Ecdysozoa</taxon>
        <taxon>Arthropoda</taxon>
        <taxon>Hexapoda</taxon>
        <taxon>Insecta</taxon>
        <taxon>Pterygota</taxon>
        <taxon>Neoptera</taxon>
        <taxon>Endopterygota</taxon>
        <taxon>Coleoptera</taxon>
        <taxon>Polyphaga</taxon>
        <taxon>Cucujiformia</taxon>
        <taxon>Curculionidae</taxon>
        <taxon>Dryophthorinae</taxon>
        <taxon>Sitophilus</taxon>
    </lineage>
</organism>
<feature type="transmembrane region" description="Helical" evidence="10">
    <location>
        <begin position="144"/>
        <end position="162"/>
    </location>
</feature>
<feature type="transmembrane region" description="Helical" evidence="10">
    <location>
        <begin position="108"/>
        <end position="132"/>
    </location>
</feature>
<dbReference type="SUPFAM" id="SSF111418">
    <property type="entry name" value="Hormone receptor domain"/>
    <property type="match status" value="1"/>
</dbReference>
<dbReference type="FunCoup" id="A0A6J2XFN0">
    <property type="interactions" value="323"/>
</dbReference>
<dbReference type="PANTHER" id="PTHR45620">
    <property type="entry name" value="PDF RECEPTOR-LIKE PROTEIN-RELATED"/>
    <property type="match status" value="1"/>
</dbReference>
<dbReference type="GO" id="GO:0005886">
    <property type="term" value="C:plasma membrane"/>
    <property type="evidence" value="ECO:0007669"/>
    <property type="project" value="UniProtKB-SubCell"/>
</dbReference>
<gene>
    <name evidence="14" type="primary">LOC115877781</name>
</gene>
<dbReference type="InterPro" id="IPR017981">
    <property type="entry name" value="GPCR_2-like_7TM"/>
</dbReference>
<keyword evidence="7 10" id="KW-0472">Membrane</keyword>
<dbReference type="Proteomes" id="UP000504635">
    <property type="component" value="Unplaced"/>
</dbReference>
<dbReference type="GO" id="GO:0007188">
    <property type="term" value="P:adenylate cyclase-modulating G protein-coupled receptor signaling pathway"/>
    <property type="evidence" value="ECO:0007669"/>
    <property type="project" value="TreeGrafter"/>
</dbReference>
<keyword evidence="9" id="KW-0807">Transducer</keyword>
<dbReference type="InterPro" id="IPR036445">
    <property type="entry name" value="GPCR_2_extracell_dom_sf"/>
</dbReference>
<dbReference type="GeneID" id="115877781"/>
<keyword evidence="8" id="KW-0675">Receptor</keyword>
<evidence type="ECO:0000259" key="12">
    <source>
        <dbReference type="PROSITE" id="PS50261"/>
    </source>
</evidence>
<sequence length="346" mass="40541">MNDSTADSYEPKLKLEDCQKTYANETLRLQETHPDGFCNVSFDNILCWPPTPINTKAEVKCFSEFMGIYYDDSQNVTRMCLENGTWNKSTYDNCKELDLLSSNVDTQIYIYLIGFIISTITLIVALFIFTYFKELRCLRNIIHMNLMWSYLLTYTMWIIMLIELNYFKEHMAVMCVYLVTLLHYFHITTFFWMFVEGLYLYILVVRTLTRESFKLRVYLGIGWGTPLLFIIIWVIFKSLFPPLHNESDVCDWFRDSYLDILFQAPTIAVLIINIIFMMSIMVVLVTKLRSANTLEIQQYRKAVKALAVLIPLLGVTYAITIYAPVHTIWDLLRSVLLSLQTSIKVE</sequence>
<dbReference type="PANTHER" id="PTHR45620:SF15">
    <property type="entry name" value="DIURETIC HORMONE 44 RECEPTOR 1-RELATED"/>
    <property type="match status" value="1"/>
</dbReference>
<keyword evidence="3" id="KW-1003">Cell membrane</keyword>
<dbReference type="PROSITE" id="PS50227">
    <property type="entry name" value="G_PROTEIN_RECEP_F2_3"/>
    <property type="match status" value="1"/>
</dbReference>
<dbReference type="OrthoDB" id="6022368at2759"/>
<comment type="subcellular location">
    <subcellularLocation>
        <location evidence="1">Cell membrane</location>
        <topology evidence="1">Multi-pass membrane protein</topology>
    </subcellularLocation>
</comment>
<dbReference type="Pfam" id="PF00002">
    <property type="entry name" value="7tm_2"/>
    <property type="match status" value="1"/>
</dbReference>
<dbReference type="PRINTS" id="PR00249">
    <property type="entry name" value="GPCRSECRETIN"/>
</dbReference>
<dbReference type="GO" id="GO:0017046">
    <property type="term" value="F:peptide hormone binding"/>
    <property type="evidence" value="ECO:0007669"/>
    <property type="project" value="TreeGrafter"/>
</dbReference>
<feature type="transmembrane region" description="Helical" evidence="10">
    <location>
        <begin position="260"/>
        <end position="285"/>
    </location>
</feature>
<dbReference type="Gene3D" id="1.20.1070.10">
    <property type="entry name" value="Rhodopsin 7-helix transmembrane proteins"/>
    <property type="match status" value="1"/>
</dbReference>
<dbReference type="InterPro" id="IPR000832">
    <property type="entry name" value="GPCR_2_secretin-like"/>
</dbReference>
<dbReference type="AlphaFoldDB" id="A0A6J2XFN0"/>
<dbReference type="RefSeq" id="XP_030749956.1">
    <property type="nucleotide sequence ID" value="XM_030894096.1"/>
</dbReference>
<comment type="similarity">
    <text evidence="2">Belongs to the G-protein coupled receptor 2 family.</text>
</comment>
<feature type="domain" description="G-protein coupled receptors family 2 profile 2" evidence="12">
    <location>
        <begin position="107"/>
        <end position="346"/>
    </location>
</feature>
<evidence type="ECO:0000256" key="7">
    <source>
        <dbReference type="ARBA" id="ARBA00023136"/>
    </source>
</evidence>
<evidence type="ECO:0000256" key="9">
    <source>
        <dbReference type="ARBA" id="ARBA00023224"/>
    </source>
</evidence>
<name>A0A6J2XFN0_SITOR</name>
<evidence type="ECO:0000313" key="14">
    <source>
        <dbReference type="RefSeq" id="XP_030749956.1"/>
    </source>
</evidence>
<keyword evidence="6" id="KW-0297">G-protein coupled receptor</keyword>
<dbReference type="PRINTS" id="PR01127">
    <property type="entry name" value="DIUHORMONER"/>
</dbReference>
<dbReference type="InterPro" id="IPR002001">
    <property type="entry name" value="GPCR_2_diuretic_rcpt"/>
</dbReference>
<protein>
    <submittedName>
        <fullName evidence="14">Diuretic hormone receptor-like</fullName>
    </submittedName>
</protein>
<keyword evidence="13" id="KW-1185">Reference proteome</keyword>
<feature type="transmembrane region" description="Helical" evidence="10">
    <location>
        <begin position="182"/>
        <end position="205"/>
    </location>
</feature>
<evidence type="ECO:0000256" key="6">
    <source>
        <dbReference type="ARBA" id="ARBA00023040"/>
    </source>
</evidence>
<dbReference type="GO" id="GO:0007166">
    <property type="term" value="P:cell surface receptor signaling pathway"/>
    <property type="evidence" value="ECO:0007669"/>
    <property type="project" value="InterPro"/>
</dbReference>
<evidence type="ECO:0000256" key="3">
    <source>
        <dbReference type="ARBA" id="ARBA00022475"/>
    </source>
</evidence>
<keyword evidence="5 10" id="KW-1133">Transmembrane helix</keyword>
<evidence type="ECO:0000256" key="5">
    <source>
        <dbReference type="ARBA" id="ARBA00022989"/>
    </source>
</evidence>
<feature type="transmembrane region" description="Helical" evidence="10">
    <location>
        <begin position="306"/>
        <end position="329"/>
    </location>
</feature>
<dbReference type="GO" id="GO:0008036">
    <property type="term" value="F:diuretic hormone receptor activity"/>
    <property type="evidence" value="ECO:0007669"/>
    <property type="project" value="InterPro"/>
</dbReference>
<keyword evidence="4 10" id="KW-0812">Transmembrane</keyword>